<feature type="region of interest" description="Disordered" evidence="1">
    <location>
        <begin position="39"/>
        <end position="65"/>
    </location>
</feature>
<evidence type="ECO:0000313" key="2">
    <source>
        <dbReference type="EMBL" id="PWR72150.1"/>
    </source>
</evidence>
<proteinExistence type="predicted"/>
<keyword evidence="3" id="KW-1185">Reference proteome</keyword>
<dbReference type="GeneID" id="97547983"/>
<dbReference type="PANTHER" id="PTHR40050">
    <property type="entry name" value="INNER SPORE COAT PROTEIN H"/>
    <property type="match status" value="1"/>
</dbReference>
<accession>A0A2V2N0L8</accession>
<comment type="caution">
    <text evidence="2">The sequence shown here is derived from an EMBL/GenBank/DDBJ whole genome shotgun (WGS) entry which is preliminary data.</text>
</comment>
<reference evidence="2 3" key="1">
    <citation type="submission" date="2018-05" db="EMBL/GenBank/DDBJ databases">
        <title>Draft genome of Methanospirillum lacunae Ki8-1.</title>
        <authorList>
            <person name="Dueholm M.S."/>
            <person name="Nielsen P.H."/>
            <person name="Bakmann L.F."/>
            <person name="Otzen D.E."/>
        </authorList>
    </citation>
    <scope>NUCLEOTIDE SEQUENCE [LARGE SCALE GENOMIC DNA]</scope>
    <source>
        <strain evidence="2 3">Ki8-1</strain>
    </source>
</reference>
<dbReference type="Proteomes" id="UP000245657">
    <property type="component" value="Unassembled WGS sequence"/>
</dbReference>
<gene>
    <name evidence="2" type="ORF">DK846_09170</name>
</gene>
<dbReference type="AlphaFoldDB" id="A0A2V2N0L8"/>
<sequence>MKTNIGMNEMIYTRILPVLIILLSAGLVQAAVISNTSSPGMVSTLATTDSKQDNLDTGADDSDEPDYDLVFPNNSVNRIDLVIKPDDWQKMLNNMTELYGEFGNNTQMPLPNENFTPGENSGEMGMPGGHGMPDVNPVYVPAQVTLNGKTLDNVGVRFKGFSSLSGSWREGTYKISLKLDCDQFKDDHPEIKGQTLYGFDRLNLQSGYGDNSLMRDKIVTEIFRDAGVRAPRASFYQLYIDKGNGPEYFGLYTMIEDVGDTMISSQFDDDSGNLYKAEGEHDATFQNGTFNSSFFDKETNKKQNDYSDLEQFYTALNSEKRISDPSAWRSDLESIFDVNEFITWLATNTVIQNWDTYGSMAHNFYLYTNPSTGQVTWIPWDNNFALQNGSEGMGGDHPDFGNFSAGNNFPFSSGMDNVGNQDVGTNVNLTPKAFPMRGPGGMGDGMNMTHMGPGGATQEISLGNVTSDWPLIRYLMDDPVYHQKYVSAVDAVITEVFNPDRMNAIYTRNHELISPYVVGENGEQEGYTHLKSSEDFTKSLDSLISHTSSQYEAAQKFLKDQGVA</sequence>
<dbReference type="OrthoDB" id="116829at2157"/>
<organism evidence="2 3">
    <name type="scientific">Methanospirillum lacunae</name>
    <dbReference type="NCBI Taxonomy" id="668570"/>
    <lineage>
        <taxon>Archaea</taxon>
        <taxon>Methanobacteriati</taxon>
        <taxon>Methanobacteriota</taxon>
        <taxon>Stenosarchaea group</taxon>
        <taxon>Methanomicrobia</taxon>
        <taxon>Methanomicrobiales</taxon>
        <taxon>Methanospirillaceae</taxon>
        <taxon>Methanospirillum</taxon>
    </lineage>
</organism>
<evidence type="ECO:0008006" key="4">
    <source>
        <dbReference type="Google" id="ProtNLM"/>
    </source>
</evidence>
<dbReference type="Pfam" id="PF08757">
    <property type="entry name" value="CotH"/>
    <property type="match status" value="1"/>
</dbReference>
<dbReference type="RefSeq" id="WP_109968639.1">
    <property type="nucleotide sequence ID" value="NZ_CP176093.1"/>
</dbReference>
<dbReference type="EMBL" id="QGMY01000007">
    <property type="protein sequence ID" value="PWR72150.1"/>
    <property type="molecule type" value="Genomic_DNA"/>
</dbReference>
<evidence type="ECO:0000256" key="1">
    <source>
        <dbReference type="SAM" id="MobiDB-lite"/>
    </source>
</evidence>
<protein>
    <recommendedName>
        <fullName evidence="4">Spore coat protein</fullName>
    </recommendedName>
</protein>
<dbReference type="PANTHER" id="PTHR40050:SF1">
    <property type="entry name" value="INNER SPORE COAT PROTEIN H"/>
    <property type="match status" value="1"/>
</dbReference>
<evidence type="ECO:0000313" key="3">
    <source>
        <dbReference type="Proteomes" id="UP000245657"/>
    </source>
</evidence>
<name>A0A2V2N0L8_9EURY</name>
<feature type="compositionally biased region" description="Polar residues" evidence="1">
    <location>
        <begin position="39"/>
        <end position="49"/>
    </location>
</feature>
<dbReference type="InterPro" id="IPR014867">
    <property type="entry name" value="Spore_coat_CotH_CotH2/3/7"/>
</dbReference>